<evidence type="ECO:0000313" key="2">
    <source>
        <dbReference type="EMBL" id="GEM77681.1"/>
    </source>
</evidence>
<dbReference type="EMBL" id="BJXJ01000086">
    <property type="protein sequence ID" value="GEM77681.1"/>
    <property type="molecule type" value="Genomic_DNA"/>
</dbReference>
<keyword evidence="1" id="KW-0732">Signal</keyword>
<name>A0A511QK76_9VIBR</name>
<proteinExistence type="predicted"/>
<dbReference type="RefSeq" id="WP_039983772.1">
    <property type="nucleotide sequence ID" value="NZ_BAOJ01000296.1"/>
</dbReference>
<keyword evidence="3" id="KW-1185">Reference proteome</keyword>
<accession>A0A511QK76</accession>
<gene>
    <name evidence="2" type="ORF">VSA01S_37930</name>
</gene>
<protein>
    <recommendedName>
        <fullName evidence="4">Lysozyme inhibitor LprI N-terminal domain-containing protein</fullName>
    </recommendedName>
</protein>
<organism evidence="2 3">
    <name type="scientific">Vibrio sagamiensis NBRC 104589</name>
    <dbReference type="NCBI Taxonomy" id="1219064"/>
    <lineage>
        <taxon>Bacteria</taxon>
        <taxon>Pseudomonadati</taxon>
        <taxon>Pseudomonadota</taxon>
        <taxon>Gammaproteobacteria</taxon>
        <taxon>Vibrionales</taxon>
        <taxon>Vibrionaceae</taxon>
        <taxon>Vibrio</taxon>
    </lineage>
</organism>
<reference evidence="2 3" key="1">
    <citation type="submission" date="2019-07" db="EMBL/GenBank/DDBJ databases">
        <title>Whole genome shotgun sequence of Vibrio sagamiensis NBRC 104589.</title>
        <authorList>
            <person name="Hosoyama A."/>
            <person name="Uohara A."/>
            <person name="Ohji S."/>
            <person name="Ichikawa N."/>
        </authorList>
    </citation>
    <scope>NUCLEOTIDE SEQUENCE [LARGE SCALE GENOMIC DNA]</scope>
    <source>
        <strain evidence="2 3">NBRC 104589</strain>
    </source>
</reference>
<evidence type="ECO:0008006" key="4">
    <source>
        <dbReference type="Google" id="ProtNLM"/>
    </source>
</evidence>
<dbReference type="Proteomes" id="UP000321922">
    <property type="component" value="Unassembled WGS sequence"/>
</dbReference>
<evidence type="ECO:0000313" key="3">
    <source>
        <dbReference type="Proteomes" id="UP000321922"/>
    </source>
</evidence>
<feature type="signal peptide" evidence="1">
    <location>
        <begin position="1"/>
        <end position="20"/>
    </location>
</feature>
<feature type="chain" id="PRO_5021754646" description="Lysozyme inhibitor LprI N-terminal domain-containing protein" evidence="1">
    <location>
        <begin position="21"/>
        <end position="107"/>
    </location>
</feature>
<evidence type="ECO:0000256" key="1">
    <source>
        <dbReference type="SAM" id="SignalP"/>
    </source>
</evidence>
<comment type="caution">
    <text evidence="2">The sequence shown here is derived from an EMBL/GenBank/DDBJ whole genome shotgun (WGS) entry which is preliminary data.</text>
</comment>
<dbReference type="AlphaFoldDB" id="A0A511QK76"/>
<sequence length="107" mass="12092">MKKMILATLLFSAAGNIASATTVTENNEKFFRIETMFKMQECLESNLSDLTSNNDYRGMTQIKDYLDMTKNALSVQIDNSLNLDRNQHGMTNNDLTLLLMAYCAHGE</sequence>